<feature type="compositionally biased region" description="Gly residues" evidence="1">
    <location>
        <begin position="194"/>
        <end position="205"/>
    </location>
</feature>
<feature type="region of interest" description="Disordered" evidence="1">
    <location>
        <begin position="230"/>
        <end position="263"/>
    </location>
</feature>
<evidence type="ECO:0000313" key="3">
    <source>
        <dbReference type="EMBL" id="GLC27622.1"/>
    </source>
</evidence>
<organism evidence="3 4">
    <name type="scientific">Roseisolibacter agri</name>
    <dbReference type="NCBI Taxonomy" id="2014610"/>
    <lineage>
        <taxon>Bacteria</taxon>
        <taxon>Pseudomonadati</taxon>
        <taxon>Gemmatimonadota</taxon>
        <taxon>Gemmatimonadia</taxon>
        <taxon>Gemmatimonadales</taxon>
        <taxon>Gemmatimonadaceae</taxon>
        <taxon>Roseisolibacter</taxon>
    </lineage>
</organism>
<evidence type="ECO:0000256" key="1">
    <source>
        <dbReference type="SAM" id="MobiDB-lite"/>
    </source>
</evidence>
<name>A0AA37QAC2_9BACT</name>
<keyword evidence="2" id="KW-0732">Signal</keyword>
<keyword evidence="4" id="KW-1185">Reference proteome</keyword>
<feature type="signal peptide" evidence="2">
    <location>
        <begin position="1"/>
        <end position="18"/>
    </location>
</feature>
<evidence type="ECO:0000256" key="2">
    <source>
        <dbReference type="SAM" id="SignalP"/>
    </source>
</evidence>
<gene>
    <name evidence="3" type="ORF">rosag_41350</name>
</gene>
<comment type="caution">
    <text evidence="3">The sequence shown here is derived from an EMBL/GenBank/DDBJ whole genome shotgun (WGS) entry which is preliminary data.</text>
</comment>
<proteinExistence type="predicted"/>
<dbReference type="PROSITE" id="PS51257">
    <property type="entry name" value="PROKAR_LIPOPROTEIN"/>
    <property type="match status" value="1"/>
</dbReference>
<accession>A0AA37QAC2</accession>
<sequence>MRKWCALAAGVTTLGAAACSESPAGATASALEIAALTASLSNAPVGYGDLSSSYVGTTADAVPSAGALWLTGGREARFDGGAMMGGGLGEDFVGGIAFDRGGRGHRGPFGGVFNGALGCTGATFVAATGRVTCPAETRNGLTINRSAAYTTASGAVQQAFDTLTTNSVNTRSEVTGTITYARDTTQQRGDGRGHGPGLRGGPGGRLLGDTATVLTASTTVRNTSERTVTGLAQGSTQRTVNGTSSGSETTTGTSSRGAFTASRTVGDTTRGVIVPVRAATDTAKSYPTAGTVTRVMSATLTYTGQTPTTVTRREVVTYDGTATAKVTITENGTTRSCTRPLPRGRLTCS</sequence>
<feature type="compositionally biased region" description="Low complexity" evidence="1">
    <location>
        <begin position="242"/>
        <end position="255"/>
    </location>
</feature>
<feature type="chain" id="PRO_5041238409" evidence="2">
    <location>
        <begin position="19"/>
        <end position="349"/>
    </location>
</feature>
<evidence type="ECO:0000313" key="4">
    <source>
        <dbReference type="Proteomes" id="UP001161325"/>
    </source>
</evidence>
<feature type="region of interest" description="Disordered" evidence="1">
    <location>
        <begin position="182"/>
        <end position="205"/>
    </location>
</feature>
<dbReference type="EMBL" id="BRXS01000006">
    <property type="protein sequence ID" value="GLC27622.1"/>
    <property type="molecule type" value="Genomic_DNA"/>
</dbReference>
<reference evidence="3" key="1">
    <citation type="submission" date="2022-08" db="EMBL/GenBank/DDBJ databases">
        <title>Draft genome sequencing of Roseisolibacter agri AW1220.</title>
        <authorList>
            <person name="Tobiishi Y."/>
            <person name="Tonouchi A."/>
        </authorList>
    </citation>
    <scope>NUCLEOTIDE SEQUENCE</scope>
    <source>
        <strain evidence="3">AW1220</strain>
    </source>
</reference>
<dbReference type="Proteomes" id="UP001161325">
    <property type="component" value="Unassembled WGS sequence"/>
</dbReference>
<feature type="compositionally biased region" description="Polar residues" evidence="1">
    <location>
        <begin position="230"/>
        <end position="241"/>
    </location>
</feature>
<protein>
    <submittedName>
        <fullName evidence="3">Uncharacterized protein</fullName>
    </submittedName>
</protein>
<dbReference type="AlphaFoldDB" id="A0AA37QAC2"/>